<dbReference type="STRING" id="1121338.CLTEP_11320"/>
<dbReference type="GO" id="GO:0016887">
    <property type="term" value="F:ATP hydrolysis activity"/>
    <property type="evidence" value="ECO:0007669"/>
    <property type="project" value="InterPro"/>
</dbReference>
<dbReference type="InterPro" id="IPR003439">
    <property type="entry name" value="ABC_transporter-like_ATP-bd"/>
</dbReference>
<gene>
    <name evidence="6" type="primary">hmuV</name>
    <name evidence="6" type="ORF">CLTEP_11320</name>
</gene>
<dbReference type="FunFam" id="3.40.50.300:FF:000134">
    <property type="entry name" value="Iron-enterobactin ABC transporter ATP-binding protein"/>
    <property type="match status" value="1"/>
</dbReference>
<dbReference type="SUPFAM" id="SSF52540">
    <property type="entry name" value="P-loop containing nucleoside triphosphate hydrolases"/>
    <property type="match status" value="1"/>
</dbReference>
<dbReference type="Pfam" id="PF00005">
    <property type="entry name" value="ABC_tran"/>
    <property type="match status" value="1"/>
</dbReference>
<protein>
    <submittedName>
        <fullName evidence="6">Hemin import ATP-binding protein HmuV</fullName>
        <ecNumber evidence="6">3.6.3.-</ecNumber>
    </submittedName>
</protein>
<dbReference type="PROSITE" id="PS50893">
    <property type="entry name" value="ABC_TRANSPORTER_2"/>
    <property type="match status" value="1"/>
</dbReference>
<keyword evidence="6" id="KW-0378">Hydrolase</keyword>
<evidence type="ECO:0000313" key="6">
    <source>
        <dbReference type="EMBL" id="KYH34968.1"/>
    </source>
</evidence>
<dbReference type="EC" id="3.6.3.-" evidence="6"/>
<dbReference type="InterPro" id="IPR003593">
    <property type="entry name" value="AAA+_ATPase"/>
</dbReference>
<keyword evidence="7" id="KW-1185">Reference proteome</keyword>
<sequence length="403" mass="46093">MKEKVIEIRNLSFYINEKEILKNIILDVYKGEFIGLIGPNGSGKTTLLKSINGINKCRGTIKIEQHDINQLTDREIALKIALMNQNTIIGFPFPAEEIVLMGRYPHLKKMQRISKKDRDIANKYMKFTNTFILKDKPITNMSGGERQRVLFSKVLVQETEIILLDEPTASLDITHEEQIFKYSKEMSKNGKTVIAAVHDLRIAAKYCDRLILIKDGRIISDGIPEEVLTSENIKIAYDVEAFVYENPFTSLIDFYTYERKNLDKNIHVICGGGSGSQIIHYLFEKGYRLSCGVLQYGDTDFINSEIMGIDIIKCRPFNDISEELIRKNIESIRKSDLTILTNMFIGKQNISNLIAARYSNDLIIIEDTPIENRDFTGGEALDIYNELKKNAKVIKSKELQKFV</sequence>
<dbReference type="PANTHER" id="PTHR42794:SF1">
    <property type="entry name" value="HEMIN IMPORT ATP-BINDING PROTEIN HMUV"/>
    <property type="match status" value="1"/>
</dbReference>
<comment type="caution">
    <text evidence="6">The sequence shown here is derived from an EMBL/GenBank/DDBJ whole genome shotgun (WGS) entry which is preliminary data.</text>
</comment>
<dbReference type="OrthoDB" id="9799337at2"/>
<dbReference type="GO" id="GO:0005524">
    <property type="term" value="F:ATP binding"/>
    <property type="evidence" value="ECO:0007669"/>
    <property type="project" value="UniProtKB-KW"/>
</dbReference>
<dbReference type="InterPro" id="IPR017871">
    <property type="entry name" value="ABC_transporter-like_CS"/>
</dbReference>
<reference evidence="6 7" key="1">
    <citation type="submission" date="2016-02" db="EMBL/GenBank/DDBJ databases">
        <title>Genome sequence of Clostridium tepidiprofundi DSM 19306.</title>
        <authorList>
            <person name="Poehlein A."/>
            <person name="Daniel R."/>
        </authorList>
    </citation>
    <scope>NUCLEOTIDE SEQUENCE [LARGE SCALE GENOMIC DNA]</scope>
    <source>
        <strain evidence="6 7">DSM 19306</strain>
    </source>
</reference>
<evidence type="ECO:0000256" key="4">
    <source>
        <dbReference type="ARBA" id="ARBA00022967"/>
    </source>
</evidence>
<feature type="domain" description="ABC transporter" evidence="5">
    <location>
        <begin position="6"/>
        <end position="240"/>
    </location>
</feature>
<dbReference type="InterPro" id="IPR027417">
    <property type="entry name" value="P-loop_NTPase"/>
</dbReference>
<dbReference type="Gene3D" id="3.40.50.300">
    <property type="entry name" value="P-loop containing nucleotide triphosphate hydrolases"/>
    <property type="match status" value="1"/>
</dbReference>
<proteinExistence type="predicted"/>
<dbReference type="PATRIC" id="fig|1121338.3.peg.1169"/>
<evidence type="ECO:0000256" key="2">
    <source>
        <dbReference type="ARBA" id="ARBA00022741"/>
    </source>
</evidence>
<dbReference type="Proteomes" id="UP000075531">
    <property type="component" value="Unassembled WGS sequence"/>
</dbReference>
<dbReference type="EMBL" id="LTBA01000008">
    <property type="protein sequence ID" value="KYH34968.1"/>
    <property type="molecule type" value="Genomic_DNA"/>
</dbReference>
<name>A0A151B4X8_9CLOT</name>
<organism evidence="6 7">
    <name type="scientific">Clostridium tepidiprofundi DSM 19306</name>
    <dbReference type="NCBI Taxonomy" id="1121338"/>
    <lineage>
        <taxon>Bacteria</taxon>
        <taxon>Bacillati</taxon>
        <taxon>Bacillota</taxon>
        <taxon>Clostridia</taxon>
        <taxon>Eubacteriales</taxon>
        <taxon>Clostridiaceae</taxon>
        <taxon>Clostridium</taxon>
    </lineage>
</organism>
<dbReference type="PANTHER" id="PTHR42794">
    <property type="entry name" value="HEMIN IMPORT ATP-BINDING PROTEIN HMUV"/>
    <property type="match status" value="1"/>
</dbReference>
<evidence type="ECO:0000256" key="3">
    <source>
        <dbReference type="ARBA" id="ARBA00022840"/>
    </source>
</evidence>
<evidence type="ECO:0000313" key="7">
    <source>
        <dbReference type="Proteomes" id="UP000075531"/>
    </source>
</evidence>
<dbReference type="AlphaFoldDB" id="A0A151B4X8"/>
<keyword evidence="2" id="KW-0547">Nucleotide-binding</keyword>
<dbReference type="RefSeq" id="WP_066823822.1">
    <property type="nucleotide sequence ID" value="NZ_LTBA01000008.1"/>
</dbReference>
<keyword evidence="4" id="KW-1278">Translocase</keyword>
<dbReference type="SMART" id="SM00382">
    <property type="entry name" value="AAA"/>
    <property type="match status" value="1"/>
</dbReference>
<accession>A0A151B4X8</accession>
<evidence type="ECO:0000256" key="1">
    <source>
        <dbReference type="ARBA" id="ARBA00022448"/>
    </source>
</evidence>
<evidence type="ECO:0000259" key="5">
    <source>
        <dbReference type="PROSITE" id="PS50893"/>
    </source>
</evidence>
<keyword evidence="1" id="KW-0813">Transport</keyword>
<dbReference type="PROSITE" id="PS00211">
    <property type="entry name" value="ABC_TRANSPORTER_1"/>
    <property type="match status" value="1"/>
</dbReference>
<keyword evidence="3 6" id="KW-0067">ATP-binding</keyword>
<dbReference type="CDD" id="cd03214">
    <property type="entry name" value="ABC_Iron-Siderophores_B12_Hemin"/>
    <property type="match status" value="1"/>
</dbReference>